<dbReference type="Pfam" id="PF13432">
    <property type="entry name" value="TPR_16"/>
    <property type="match status" value="1"/>
</dbReference>
<accession>A0A9W7G1T5</accession>
<name>A0A9W7G1T5_9STRA</name>
<sequence>MRSMTPHDRAMRRLEWRWEKSLPIWSSSALSVQKLVRGAQSRALTAMKRSYKQGVASAMKIILKAGRDVTKGKGEDGVWGCDRALKVDGGGRLGMLVRGRAKYTLGDFSGARDDFSGAAGGGGEDDDLEEMRYRMVLGDRYHRPMETFEKLKVFVVATLADSFHDPRPGAVREMVKVCAYANLGRCHLKLGSPADAAACFTEVIESRGEVSDIPSMHFYRGCAYCASHSFVDAAEDFTIAVDLSPGDVENYVRRAIACWCMQDWERALVDMDTAVDMDPTSRIYGMRGRLHCCMRNWGDAVMDYKRAIVIAKGMGERNIKAEEGLRTATLKQRPLPLVSLHDA</sequence>
<dbReference type="SUPFAM" id="SSF48452">
    <property type="entry name" value="TPR-like"/>
    <property type="match status" value="2"/>
</dbReference>
<dbReference type="InterPro" id="IPR019734">
    <property type="entry name" value="TPR_rpt"/>
</dbReference>
<keyword evidence="4" id="KW-1185">Reference proteome</keyword>
<keyword evidence="1" id="KW-0677">Repeat</keyword>
<dbReference type="SMART" id="SM00028">
    <property type="entry name" value="TPR"/>
    <property type="match status" value="4"/>
</dbReference>
<gene>
    <name evidence="3" type="ORF">TrRE_jg365</name>
</gene>
<dbReference type="Gene3D" id="1.25.40.10">
    <property type="entry name" value="Tetratricopeptide repeat domain"/>
    <property type="match status" value="1"/>
</dbReference>
<dbReference type="EMBL" id="BRXZ01007430">
    <property type="protein sequence ID" value="GMI28297.1"/>
    <property type="molecule type" value="Genomic_DNA"/>
</dbReference>
<dbReference type="PANTHER" id="PTHR44858">
    <property type="entry name" value="TETRATRICOPEPTIDE REPEAT PROTEIN 6"/>
    <property type="match status" value="1"/>
</dbReference>
<organism evidence="3 4">
    <name type="scientific">Triparma retinervis</name>
    <dbReference type="NCBI Taxonomy" id="2557542"/>
    <lineage>
        <taxon>Eukaryota</taxon>
        <taxon>Sar</taxon>
        <taxon>Stramenopiles</taxon>
        <taxon>Ochrophyta</taxon>
        <taxon>Bolidophyceae</taxon>
        <taxon>Parmales</taxon>
        <taxon>Triparmaceae</taxon>
        <taxon>Triparma</taxon>
    </lineage>
</organism>
<dbReference type="InterPro" id="IPR011990">
    <property type="entry name" value="TPR-like_helical_dom_sf"/>
</dbReference>
<reference evidence="3" key="1">
    <citation type="submission" date="2022-07" db="EMBL/GenBank/DDBJ databases">
        <title>Genome analysis of Parmales, a sister group of diatoms, reveals the evolutionary specialization of diatoms from phago-mixotrophs to photoautotrophs.</title>
        <authorList>
            <person name="Ban H."/>
            <person name="Sato S."/>
            <person name="Yoshikawa S."/>
            <person name="Kazumasa Y."/>
            <person name="Nakamura Y."/>
            <person name="Ichinomiya M."/>
            <person name="Saitoh K."/>
            <person name="Sato N."/>
            <person name="Blanc-Mathieu R."/>
            <person name="Endo H."/>
            <person name="Kuwata A."/>
            <person name="Ogata H."/>
        </authorList>
    </citation>
    <scope>NUCLEOTIDE SEQUENCE</scope>
</reference>
<comment type="caution">
    <text evidence="3">The sequence shown here is derived from an EMBL/GenBank/DDBJ whole genome shotgun (WGS) entry which is preliminary data.</text>
</comment>
<dbReference type="PANTHER" id="PTHR44858:SF1">
    <property type="entry name" value="UDP-N-ACETYLGLUCOSAMINE--PEPTIDE N-ACETYLGLUCOSAMINYLTRANSFERASE SPINDLY-RELATED"/>
    <property type="match status" value="1"/>
</dbReference>
<evidence type="ECO:0000313" key="4">
    <source>
        <dbReference type="Proteomes" id="UP001165082"/>
    </source>
</evidence>
<dbReference type="Proteomes" id="UP001165082">
    <property type="component" value="Unassembled WGS sequence"/>
</dbReference>
<dbReference type="OrthoDB" id="1926212at2759"/>
<proteinExistence type="predicted"/>
<evidence type="ECO:0000256" key="2">
    <source>
        <dbReference type="ARBA" id="ARBA00022803"/>
    </source>
</evidence>
<evidence type="ECO:0000313" key="3">
    <source>
        <dbReference type="EMBL" id="GMI28297.1"/>
    </source>
</evidence>
<evidence type="ECO:0000256" key="1">
    <source>
        <dbReference type="ARBA" id="ARBA00022737"/>
    </source>
</evidence>
<protein>
    <submittedName>
        <fullName evidence="3">Uncharacterized protein</fullName>
    </submittedName>
</protein>
<dbReference type="AlphaFoldDB" id="A0A9W7G1T5"/>
<dbReference type="InterPro" id="IPR050498">
    <property type="entry name" value="Ycf3"/>
</dbReference>
<keyword evidence="2" id="KW-0802">TPR repeat</keyword>